<reference evidence="1" key="2">
    <citation type="submission" date="2017-10" db="EMBL/GenBank/DDBJ databases">
        <title>Ladona fulva Genome sequencing and assembly.</title>
        <authorList>
            <person name="Murali S."/>
            <person name="Richards S."/>
            <person name="Bandaranaike D."/>
            <person name="Bellair M."/>
            <person name="Blankenburg K."/>
            <person name="Chao H."/>
            <person name="Dinh H."/>
            <person name="Doddapaneni H."/>
            <person name="Dugan-Rocha S."/>
            <person name="Elkadiri S."/>
            <person name="Gnanaolivu R."/>
            <person name="Hernandez B."/>
            <person name="Skinner E."/>
            <person name="Javaid M."/>
            <person name="Lee S."/>
            <person name="Li M."/>
            <person name="Ming W."/>
            <person name="Munidasa M."/>
            <person name="Muniz J."/>
            <person name="Nguyen L."/>
            <person name="Hughes D."/>
            <person name="Osuji N."/>
            <person name="Pu L.-L."/>
            <person name="Puazo M."/>
            <person name="Qu C."/>
            <person name="Quiroz J."/>
            <person name="Raj R."/>
            <person name="Weissenberger G."/>
            <person name="Xin Y."/>
            <person name="Zou X."/>
            <person name="Han Y."/>
            <person name="Worley K."/>
            <person name="Muzny D."/>
            <person name="Gibbs R."/>
        </authorList>
    </citation>
    <scope>NUCLEOTIDE SEQUENCE</scope>
    <source>
        <strain evidence="1">Sampled in the wild</strain>
    </source>
</reference>
<evidence type="ECO:0000313" key="1">
    <source>
        <dbReference type="EMBL" id="KAG8236981.1"/>
    </source>
</evidence>
<proteinExistence type="predicted"/>
<protein>
    <submittedName>
        <fullName evidence="1">Uncharacterized protein</fullName>
    </submittedName>
</protein>
<accession>A0A8K0KNH8</accession>
<gene>
    <name evidence="1" type="ORF">J437_LFUL016892</name>
</gene>
<comment type="caution">
    <text evidence="1">The sequence shown here is derived from an EMBL/GenBank/DDBJ whole genome shotgun (WGS) entry which is preliminary data.</text>
</comment>
<evidence type="ECO:0000313" key="2">
    <source>
        <dbReference type="Proteomes" id="UP000792457"/>
    </source>
</evidence>
<dbReference type="OrthoDB" id="8191755at2759"/>
<dbReference type="AlphaFoldDB" id="A0A8K0KNH8"/>
<organism evidence="1 2">
    <name type="scientific">Ladona fulva</name>
    <name type="common">Scarce chaser dragonfly</name>
    <name type="synonym">Libellula fulva</name>
    <dbReference type="NCBI Taxonomy" id="123851"/>
    <lineage>
        <taxon>Eukaryota</taxon>
        <taxon>Metazoa</taxon>
        <taxon>Ecdysozoa</taxon>
        <taxon>Arthropoda</taxon>
        <taxon>Hexapoda</taxon>
        <taxon>Insecta</taxon>
        <taxon>Pterygota</taxon>
        <taxon>Palaeoptera</taxon>
        <taxon>Odonata</taxon>
        <taxon>Epiprocta</taxon>
        <taxon>Anisoptera</taxon>
        <taxon>Libelluloidea</taxon>
        <taxon>Libellulidae</taxon>
        <taxon>Ladona</taxon>
    </lineage>
</organism>
<reference evidence="1" key="1">
    <citation type="submission" date="2013-04" db="EMBL/GenBank/DDBJ databases">
        <authorList>
            <person name="Qu J."/>
            <person name="Murali S.C."/>
            <person name="Bandaranaike D."/>
            <person name="Bellair M."/>
            <person name="Blankenburg K."/>
            <person name="Chao H."/>
            <person name="Dinh H."/>
            <person name="Doddapaneni H."/>
            <person name="Downs B."/>
            <person name="Dugan-Rocha S."/>
            <person name="Elkadiri S."/>
            <person name="Gnanaolivu R.D."/>
            <person name="Hernandez B."/>
            <person name="Javaid M."/>
            <person name="Jayaseelan J.C."/>
            <person name="Lee S."/>
            <person name="Li M."/>
            <person name="Ming W."/>
            <person name="Munidasa M."/>
            <person name="Muniz J."/>
            <person name="Nguyen L."/>
            <person name="Ongeri F."/>
            <person name="Osuji N."/>
            <person name="Pu L.-L."/>
            <person name="Puazo M."/>
            <person name="Qu C."/>
            <person name="Quiroz J."/>
            <person name="Raj R."/>
            <person name="Weissenberger G."/>
            <person name="Xin Y."/>
            <person name="Zou X."/>
            <person name="Han Y."/>
            <person name="Richards S."/>
            <person name="Worley K."/>
            <person name="Muzny D."/>
            <person name="Gibbs R."/>
        </authorList>
    </citation>
    <scope>NUCLEOTIDE SEQUENCE</scope>
    <source>
        <strain evidence="1">Sampled in the wild</strain>
    </source>
</reference>
<dbReference type="Proteomes" id="UP000792457">
    <property type="component" value="Unassembled WGS sequence"/>
</dbReference>
<dbReference type="EMBL" id="KZ309100">
    <property type="protein sequence ID" value="KAG8236981.1"/>
    <property type="molecule type" value="Genomic_DNA"/>
</dbReference>
<sequence length="106" mass="12239">MEQRLFGLTLFDLRRLAYDLAKRNGVNHSFNKTKKIASADWLYGFLARGPEIKFRAPEKTSLARVKGFNRVAVGKFYDLLESIYTKHNISPSDIYNVDGNRHPYCP</sequence>
<name>A0A8K0KNH8_LADFU</name>
<keyword evidence="2" id="KW-1185">Reference proteome</keyword>